<evidence type="ECO:0000313" key="3">
    <source>
        <dbReference type="Proteomes" id="UP000281549"/>
    </source>
</evidence>
<evidence type="ECO:0000313" key="2">
    <source>
        <dbReference type="EMBL" id="RKP20131.1"/>
    </source>
</evidence>
<keyword evidence="1" id="KW-0175">Coiled coil</keyword>
<protein>
    <submittedName>
        <fullName evidence="2">Uncharacterized protein</fullName>
    </submittedName>
</protein>
<dbReference type="EMBL" id="ML005108">
    <property type="protein sequence ID" value="RKP20131.1"/>
    <property type="molecule type" value="Genomic_DNA"/>
</dbReference>
<dbReference type="Pfam" id="PF09735">
    <property type="entry name" value="Nckap1"/>
    <property type="match status" value="1"/>
</dbReference>
<name>A0A4P9YMG0_ROZAC</name>
<sequence length="324" mass="37092">MILDKPVNESSKSAAKEVPVRPTVALQRIESFLYFLIDATRDLNIDILDLYKLILQEERCKTFGTDGVQQIYYRKSSKRDKTMLPILPESDCNIPISYYYSFWYIHFIHGNICCNSITYSNRLKCFVNCFESPCNIENLTSAMELVALCKILGNQGLEVFDNILISSIVDNLSKLVENMSESIEYLLKLDLNGLKDIRTDLKGFKRALLKLKEDIDNAKNSVCNLVKFSKVINVNDTYAPTLSSKIFKDLIQGFENNSHLMIYAVKILFNLASVVIFSGGLENLKEMEINFFIYYQDSATQLVDFVNHNFVFDHIVSIHTDASK</sequence>
<dbReference type="Proteomes" id="UP000281549">
    <property type="component" value="Unassembled WGS sequence"/>
</dbReference>
<dbReference type="AlphaFoldDB" id="A0A4P9YMG0"/>
<evidence type="ECO:0000256" key="1">
    <source>
        <dbReference type="SAM" id="Coils"/>
    </source>
</evidence>
<accession>A0A4P9YMG0</accession>
<proteinExistence type="predicted"/>
<reference evidence="3" key="1">
    <citation type="journal article" date="2018" name="Nat. Microbiol.">
        <title>Leveraging single-cell genomics to expand the fungal tree of life.</title>
        <authorList>
            <person name="Ahrendt S.R."/>
            <person name="Quandt C.A."/>
            <person name="Ciobanu D."/>
            <person name="Clum A."/>
            <person name="Salamov A."/>
            <person name="Andreopoulos B."/>
            <person name="Cheng J.F."/>
            <person name="Woyke T."/>
            <person name="Pelin A."/>
            <person name="Henrissat B."/>
            <person name="Reynolds N.K."/>
            <person name="Benny G.L."/>
            <person name="Smith M.E."/>
            <person name="James T.Y."/>
            <person name="Grigoriev I.V."/>
        </authorList>
    </citation>
    <scope>NUCLEOTIDE SEQUENCE [LARGE SCALE GENOMIC DNA]</scope>
    <source>
        <strain evidence="3">CSF55</strain>
    </source>
</reference>
<dbReference type="InterPro" id="IPR019137">
    <property type="entry name" value="Nck-associated_protein-1"/>
</dbReference>
<feature type="coiled-coil region" evidence="1">
    <location>
        <begin position="194"/>
        <end position="221"/>
    </location>
</feature>
<organism evidence="2 3">
    <name type="scientific">Rozella allomycis (strain CSF55)</name>
    <dbReference type="NCBI Taxonomy" id="988480"/>
    <lineage>
        <taxon>Eukaryota</taxon>
        <taxon>Fungi</taxon>
        <taxon>Fungi incertae sedis</taxon>
        <taxon>Cryptomycota</taxon>
        <taxon>Cryptomycota incertae sedis</taxon>
        <taxon>Rozella</taxon>
    </lineage>
</organism>
<gene>
    <name evidence="2" type="ORF">ROZALSC1DRAFT_21677</name>
</gene>